<evidence type="ECO:0000256" key="1">
    <source>
        <dbReference type="SAM" id="MobiDB-lite"/>
    </source>
</evidence>
<dbReference type="InParanoid" id="L2GLH6"/>
<proteinExistence type="predicted"/>
<gene>
    <name evidence="3" type="ORF">VICG_01601</name>
</gene>
<accession>L2GLH6</accession>
<feature type="compositionally biased region" description="Polar residues" evidence="1">
    <location>
        <begin position="328"/>
        <end position="341"/>
    </location>
</feature>
<feature type="transmembrane region" description="Helical" evidence="2">
    <location>
        <begin position="354"/>
        <end position="376"/>
    </location>
</feature>
<sequence>MRWILETLKTLASEGVMLGKKSKDKYLADKILRNNNLEKSPGGLETYSVRVDASKERCSHLNNLKCKLSEAAETQKIGIRDFVLESSYVKNMLGYEKRFVQFLSPFPVDEKNEAVYCCDGCYYKYKLETIIDMLDYASLDIEASLFGAIGSGRFTLIGLKKKLTKKEINEKSKEEEVEYKKMVALSMQHNGQVYLIARSGRRICLLCIAEHVFEGGVNSRHVYLIRDAVTSAEKFASITENDAYKISYVEIDRIYRFDSETGQAVNIVAGNASKFRKEYEAVYPDDTMFADIRAEVKRVARSFKPMLSAEAIEEIDRALGRNAKSDAKTGSSGAAQKNSGDQRPAEDPAAGRPGLFKIIAVCIVATVILYYTIRLVMPKSPPQMRRVPIL</sequence>
<dbReference type="RefSeq" id="XP_007605046.1">
    <property type="nucleotide sequence ID" value="XM_007604984.1"/>
</dbReference>
<dbReference type="Proteomes" id="UP000011082">
    <property type="component" value="Unassembled WGS sequence"/>
</dbReference>
<organism evidence="3 4">
    <name type="scientific">Vittaforma corneae (strain ATCC 50505)</name>
    <name type="common">Microsporidian parasite</name>
    <name type="synonym">Nosema corneum</name>
    <dbReference type="NCBI Taxonomy" id="993615"/>
    <lineage>
        <taxon>Eukaryota</taxon>
        <taxon>Fungi</taxon>
        <taxon>Fungi incertae sedis</taxon>
        <taxon>Microsporidia</taxon>
        <taxon>Nosematidae</taxon>
        <taxon>Vittaforma</taxon>
    </lineage>
</organism>
<keyword evidence="2" id="KW-0472">Membrane</keyword>
<keyword evidence="2" id="KW-0812">Transmembrane</keyword>
<protein>
    <submittedName>
        <fullName evidence="3">Uncharacterized protein</fullName>
    </submittedName>
</protein>
<name>L2GLH6_VITCO</name>
<dbReference type="AlphaFoldDB" id="L2GLH6"/>
<feature type="region of interest" description="Disordered" evidence="1">
    <location>
        <begin position="323"/>
        <end position="348"/>
    </location>
</feature>
<evidence type="ECO:0000313" key="4">
    <source>
        <dbReference type="Proteomes" id="UP000011082"/>
    </source>
</evidence>
<keyword evidence="4" id="KW-1185">Reference proteome</keyword>
<dbReference type="GeneID" id="19882311"/>
<evidence type="ECO:0000256" key="2">
    <source>
        <dbReference type="SAM" id="Phobius"/>
    </source>
</evidence>
<reference evidence="4" key="1">
    <citation type="submission" date="2011-05" db="EMBL/GenBank/DDBJ databases">
        <title>The genome sequence of Vittaforma corneae strain ATCC 50505.</title>
        <authorList>
            <consortium name="The Broad Institute Genome Sequencing Platform"/>
            <person name="Cuomo C."/>
            <person name="Didier E."/>
            <person name="Bowers L."/>
            <person name="Young S.K."/>
            <person name="Zeng Q."/>
            <person name="Gargeya S."/>
            <person name="Fitzgerald M."/>
            <person name="Haas B."/>
            <person name="Abouelleil A."/>
            <person name="Alvarado L."/>
            <person name="Arachchi H.M."/>
            <person name="Berlin A."/>
            <person name="Chapman S.B."/>
            <person name="Gearin G."/>
            <person name="Goldberg J."/>
            <person name="Griggs A."/>
            <person name="Gujja S."/>
            <person name="Hansen M."/>
            <person name="Heiman D."/>
            <person name="Howarth C."/>
            <person name="Larimer J."/>
            <person name="Lui A."/>
            <person name="MacDonald P.J.P."/>
            <person name="McCowen C."/>
            <person name="Montmayeur A."/>
            <person name="Murphy C."/>
            <person name="Neiman D."/>
            <person name="Pearson M."/>
            <person name="Priest M."/>
            <person name="Roberts A."/>
            <person name="Saif S."/>
            <person name="Shea T."/>
            <person name="Sisk P."/>
            <person name="Stolte C."/>
            <person name="Sykes S."/>
            <person name="Wortman J."/>
            <person name="Nusbaum C."/>
            <person name="Birren B."/>
        </authorList>
    </citation>
    <scope>NUCLEOTIDE SEQUENCE [LARGE SCALE GENOMIC DNA]</scope>
    <source>
        <strain evidence="4">ATCC 50505</strain>
    </source>
</reference>
<dbReference type="HOGENOM" id="CLU_708229_0_0_1"/>
<dbReference type="EMBL" id="JH370145">
    <property type="protein sequence ID" value="ELA41360.1"/>
    <property type="molecule type" value="Genomic_DNA"/>
</dbReference>
<keyword evidence="2" id="KW-1133">Transmembrane helix</keyword>
<evidence type="ECO:0000313" key="3">
    <source>
        <dbReference type="EMBL" id="ELA41360.1"/>
    </source>
</evidence>
<dbReference type="VEuPathDB" id="MicrosporidiaDB:VICG_01601"/>